<evidence type="ECO:0000256" key="2">
    <source>
        <dbReference type="ARBA" id="ARBA00022670"/>
    </source>
</evidence>
<keyword evidence="3" id="KW-0378">Hydrolase</keyword>
<keyword evidence="6" id="KW-1185">Reference proteome</keyword>
<evidence type="ECO:0000259" key="5">
    <source>
        <dbReference type="PROSITE" id="PS51858"/>
    </source>
</evidence>
<feature type="compositionally biased region" description="Polar residues" evidence="4">
    <location>
        <begin position="254"/>
        <end position="286"/>
    </location>
</feature>
<accession>A0A915D896</accession>
<feature type="region of interest" description="Disordered" evidence="4">
    <location>
        <begin position="234"/>
        <end position="327"/>
    </location>
</feature>
<feature type="compositionally biased region" description="Polar residues" evidence="4">
    <location>
        <begin position="234"/>
        <end position="246"/>
    </location>
</feature>
<dbReference type="Gene3D" id="3.90.1720.30">
    <property type="entry name" value="PPPDE domains"/>
    <property type="match status" value="1"/>
</dbReference>
<evidence type="ECO:0000313" key="7">
    <source>
        <dbReference type="WBParaSite" id="jg16500.2"/>
    </source>
</evidence>
<evidence type="ECO:0000256" key="1">
    <source>
        <dbReference type="ARBA" id="ARBA00008140"/>
    </source>
</evidence>
<dbReference type="InterPro" id="IPR042266">
    <property type="entry name" value="PPPDE_sf"/>
</dbReference>
<dbReference type="AlphaFoldDB" id="A0A915D896"/>
<protein>
    <submittedName>
        <fullName evidence="7">PPPDE domain-containing protein</fullName>
    </submittedName>
</protein>
<comment type="similarity">
    <text evidence="1">Belongs to the DeSI family.</text>
</comment>
<name>A0A915D896_9BILA</name>
<organism evidence="6 7">
    <name type="scientific">Ditylenchus dipsaci</name>
    <dbReference type="NCBI Taxonomy" id="166011"/>
    <lineage>
        <taxon>Eukaryota</taxon>
        <taxon>Metazoa</taxon>
        <taxon>Ecdysozoa</taxon>
        <taxon>Nematoda</taxon>
        <taxon>Chromadorea</taxon>
        <taxon>Rhabditida</taxon>
        <taxon>Tylenchina</taxon>
        <taxon>Tylenchomorpha</taxon>
        <taxon>Sphaerularioidea</taxon>
        <taxon>Anguinidae</taxon>
        <taxon>Anguininae</taxon>
        <taxon>Ditylenchus</taxon>
    </lineage>
</organism>
<reference evidence="7" key="1">
    <citation type="submission" date="2022-11" db="UniProtKB">
        <authorList>
            <consortium name="WormBaseParasite"/>
        </authorList>
    </citation>
    <scope>IDENTIFICATION</scope>
</reference>
<dbReference type="InterPro" id="IPR008580">
    <property type="entry name" value="PPPDE_dom"/>
</dbReference>
<dbReference type="GO" id="GO:0016579">
    <property type="term" value="P:protein deubiquitination"/>
    <property type="evidence" value="ECO:0007669"/>
    <property type="project" value="TreeGrafter"/>
</dbReference>
<feature type="domain" description="PPPDE" evidence="5">
    <location>
        <begin position="4"/>
        <end position="148"/>
    </location>
</feature>
<dbReference type="Pfam" id="PF05903">
    <property type="entry name" value="Peptidase_C97"/>
    <property type="match status" value="1"/>
</dbReference>
<dbReference type="Proteomes" id="UP000887574">
    <property type="component" value="Unplaced"/>
</dbReference>
<dbReference type="WBParaSite" id="jg16500.2">
    <property type="protein sequence ID" value="jg16500.2"/>
    <property type="gene ID" value="jg16500"/>
</dbReference>
<dbReference type="GO" id="GO:0006508">
    <property type="term" value="P:proteolysis"/>
    <property type="evidence" value="ECO:0007669"/>
    <property type="project" value="UniProtKB-KW"/>
</dbReference>
<dbReference type="PANTHER" id="PTHR12378">
    <property type="entry name" value="DESUMOYLATING ISOPEPTIDASE"/>
    <property type="match status" value="1"/>
</dbReference>
<keyword evidence="2" id="KW-0645">Protease</keyword>
<dbReference type="SMART" id="SM01179">
    <property type="entry name" value="DUF862"/>
    <property type="match status" value="1"/>
</dbReference>
<evidence type="ECO:0000256" key="4">
    <source>
        <dbReference type="SAM" id="MobiDB-lite"/>
    </source>
</evidence>
<feature type="compositionally biased region" description="Low complexity" evidence="4">
    <location>
        <begin position="293"/>
        <end position="313"/>
    </location>
</feature>
<evidence type="ECO:0000256" key="3">
    <source>
        <dbReference type="ARBA" id="ARBA00022801"/>
    </source>
</evidence>
<dbReference type="GO" id="GO:0101005">
    <property type="term" value="F:deubiquitinase activity"/>
    <property type="evidence" value="ECO:0007669"/>
    <property type="project" value="TreeGrafter"/>
</dbReference>
<dbReference type="PROSITE" id="PS51858">
    <property type="entry name" value="PPPDE"/>
    <property type="match status" value="1"/>
</dbReference>
<sequence length="327" mass="36264">MARTPVRLNIYDMYWLNEYASNIGVGVFHSGIEVYGVEYAYGGHPFSFSGVFENSPCDANELGEQFTFRESISLGETDFSGSEVRRMVQLLGQEYRGDRYHLISKNCNHFTAVLAKTLTGQDIPNWINRLASISGSIPFLERWIPQEWLTPIALQQSLDKSGSPRSNGMDNGMNSLAVNTPLDEAKEVFEETSTGVRKKLIREFSSFKQNMVNLLVKAARQNGKTVTAAIATTSDAENSSNGNSSWKWFRRSSADNTTRPSASAPNSARGFNNPSPSFSRIWNSIKSMGGEDSATSSRRPSTSSQHQQQSSSRNGAKNEVLQRTNDQ</sequence>
<dbReference type="PANTHER" id="PTHR12378:SF80">
    <property type="entry name" value="IP06716P-RELATED"/>
    <property type="match status" value="1"/>
</dbReference>
<evidence type="ECO:0000313" key="6">
    <source>
        <dbReference type="Proteomes" id="UP000887574"/>
    </source>
</evidence>
<proteinExistence type="inferred from homology"/>